<reference evidence="2 3" key="1">
    <citation type="submission" date="2014-09" db="EMBL/GenBank/DDBJ databases">
        <authorList>
            <person name="Ellenberger Sabrina"/>
        </authorList>
    </citation>
    <scope>NUCLEOTIDE SEQUENCE [LARGE SCALE GENOMIC DNA]</scope>
    <source>
        <strain evidence="2 3">CBS 412.66</strain>
    </source>
</reference>
<evidence type="ECO:0000313" key="3">
    <source>
        <dbReference type="Proteomes" id="UP000054107"/>
    </source>
</evidence>
<accession>A0A0B7NSR5</accession>
<sequence length="163" mass="17342">MNSNSVSRGPTPDVDQAMEVDSNIISAGLPAESSFPAVSDISVEDADYESLAPGLVGAHNEILSRITEISVHFDQRHDAMNSQQAQSNAAFNSFASAVLFQLHQLSSQQEALMAQQQTLLGSVLVPSAPSRQQPVPLQPAPSHTTATPTTSGSSTPQCWFFAY</sequence>
<evidence type="ECO:0000256" key="1">
    <source>
        <dbReference type="SAM" id="MobiDB-lite"/>
    </source>
</evidence>
<dbReference type="EMBL" id="LN733809">
    <property type="protein sequence ID" value="CEP18333.1"/>
    <property type="molecule type" value="Genomic_DNA"/>
</dbReference>
<organism evidence="2 3">
    <name type="scientific">Parasitella parasitica</name>
    <dbReference type="NCBI Taxonomy" id="35722"/>
    <lineage>
        <taxon>Eukaryota</taxon>
        <taxon>Fungi</taxon>
        <taxon>Fungi incertae sedis</taxon>
        <taxon>Mucoromycota</taxon>
        <taxon>Mucoromycotina</taxon>
        <taxon>Mucoromycetes</taxon>
        <taxon>Mucorales</taxon>
        <taxon>Mucorineae</taxon>
        <taxon>Mucoraceae</taxon>
        <taxon>Parasitella</taxon>
    </lineage>
</organism>
<name>A0A0B7NSR5_9FUNG</name>
<dbReference type="Proteomes" id="UP000054107">
    <property type="component" value="Unassembled WGS sequence"/>
</dbReference>
<gene>
    <name evidence="2" type="primary">PARPA_12637.1 scaffold 45263</name>
</gene>
<feature type="compositionally biased region" description="Low complexity" evidence="1">
    <location>
        <begin position="140"/>
        <end position="154"/>
    </location>
</feature>
<keyword evidence="3" id="KW-1185">Reference proteome</keyword>
<dbReference type="AlphaFoldDB" id="A0A0B7NSR5"/>
<evidence type="ECO:0000313" key="2">
    <source>
        <dbReference type="EMBL" id="CEP18333.1"/>
    </source>
</evidence>
<protein>
    <submittedName>
        <fullName evidence="2">Uncharacterized protein</fullName>
    </submittedName>
</protein>
<feature type="region of interest" description="Disordered" evidence="1">
    <location>
        <begin position="130"/>
        <end position="154"/>
    </location>
</feature>
<proteinExistence type="predicted"/>